<dbReference type="InterPro" id="IPR050152">
    <property type="entry name" value="ChlB/BchB/BchZ"/>
</dbReference>
<reference evidence="2 3" key="1">
    <citation type="submission" date="2017-06" db="EMBL/GenBank/DDBJ databases">
        <title>Genome sequencing of cyanobaciteial culture collection at National Institute for Environmental Studies (NIES).</title>
        <authorList>
            <person name="Hirose Y."/>
            <person name="Shimura Y."/>
            <person name="Fujisawa T."/>
            <person name="Nakamura Y."/>
            <person name="Kawachi M."/>
        </authorList>
    </citation>
    <scope>NUCLEOTIDE SEQUENCE [LARGE SCALE GENOMIC DNA]</scope>
    <source>
        <strain evidence="2 3">NIES-267</strain>
    </source>
</reference>
<name>A0A1Z4LXN9_9CYAN</name>
<protein>
    <submittedName>
        <fullName evidence="2">Nitrogenase molybdenum-iron protein beta chain</fullName>
    </submittedName>
</protein>
<evidence type="ECO:0000313" key="2">
    <source>
        <dbReference type="EMBL" id="BAY85950.1"/>
    </source>
</evidence>
<accession>A0A1Z4LXN9</accession>
<organism evidence="2 3">
    <name type="scientific">Calothrix parasitica NIES-267</name>
    <dbReference type="NCBI Taxonomy" id="1973488"/>
    <lineage>
        <taxon>Bacteria</taxon>
        <taxon>Bacillati</taxon>
        <taxon>Cyanobacteriota</taxon>
        <taxon>Cyanophyceae</taxon>
        <taxon>Nostocales</taxon>
        <taxon>Calotrichaceae</taxon>
        <taxon>Calothrix</taxon>
    </lineage>
</organism>
<proteinExistence type="predicted"/>
<dbReference type="PANTHER" id="PTHR33712">
    <property type="entry name" value="LIGHT-INDEPENDENT PROTOCHLOROPHYLLIDE REDUCTASE SUBUNIT B"/>
    <property type="match status" value="1"/>
</dbReference>
<evidence type="ECO:0000313" key="3">
    <source>
        <dbReference type="Proteomes" id="UP000218418"/>
    </source>
</evidence>
<gene>
    <name evidence="2" type="ORF">NIES267_54560</name>
</gene>
<evidence type="ECO:0000259" key="1">
    <source>
        <dbReference type="Pfam" id="PF00148"/>
    </source>
</evidence>
<feature type="domain" description="Nitrogenase/oxidoreductase component 1" evidence="1">
    <location>
        <begin position="4"/>
        <end position="73"/>
    </location>
</feature>
<dbReference type="Gene3D" id="3.40.50.1980">
    <property type="entry name" value="Nitrogenase molybdenum iron protein domain"/>
    <property type="match status" value="1"/>
</dbReference>
<dbReference type="SUPFAM" id="SSF53807">
    <property type="entry name" value="Helical backbone' metal receptor"/>
    <property type="match status" value="1"/>
</dbReference>
<keyword evidence="3" id="KW-1185">Reference proteome</keyword>
<dbReference type="AlphaFoldDB" id="A0A1Z4LXN9"/>
<dbReference type="Pfam" id="PF00148">
    <property type="entry name" value="Oxidored_nitro"/>
    <property type="match status" value="1"/>
</dbReference>
<dbReference type="EMBL" id="AP018227">
    <property type="protein sequence ID" value="BAY85950.1"/>
    <property type="molecule type" value="Genomic_DNA"/>
</dbReference>
<dbReference type="PANTHER" id="PTHR33712:SF7">
    <property type="entry name" value="LIGHT-INDEPENDENT PROTOCHLOROPHYLLIDE REDUCTASE SUBUNIT B"/>
    <property type="match status" value="1"/>
</dbReference>
<dbReference type="Proteomes" id="UP000218418">
    <property type="component" value="Chromosome"/>
</dbReference>
<sequence length="95" mass="11102">MILPDRKHISSLLFTEPVDFMIGNSYGKYLERDTKTPLIRVGYPIMDRHNLHRYSTIGYEGTINLITWVVNAIFEEIDRNTNIPSKTDISFDLIR</sequence>
<dbReference type="InterPro" id="IPR000510">
    <property type="entry name" value="Nase/OxRdtase_comp1"/>
</dbReference>
<dbReference type="GO" id="GO:0016491">
    <property type="term" value="F:oxidoreductase activity"/>
    <property type="evidence" value="ECO:0007669"/>
    <property type="project" value="InterPro"/>
</dbReference>